<protein>
    <recommendedName>
        <fullName evidence="2">histidine kinase</fullName>
        <ecNumber evidence="2">2.7.13.3</ecNumber>
    </recommendedName>
</protein>
<dbReference type="EMBL" id="CADCTG010000321">
    <property type="protein sequence ID" value="CAA9284910.1"/>
    <property type="molecule type" value="Genomic_DNA"/>
</dbReference>
<keyword evidence="3" id="KW-0597">Phosphoprotein</keyword>
<dbReference type="InterPro" id="IPR000700">
    <property type="entry name" value="PAS-assoc_C"/>
</dbReference>
<evidence type="ECO:0000256" key="12">
    <source>
        <dbReference type="SAM" id="Phobius"/>
    </source>
</evidence>
<gene>
    <name evidence="15" type="ORF">AVDCRST_MAG08-4081</name>
</gene>
<feature type="transmembrane region" description="Helical" evidence="12">
    <location>
        <begin position="290"/>
        <end position="311"/>
    </location>
</feature>
<keyword evidence="8" id="KW-0547">Nucleotide-binding</keyword>
<dbReference type="CDD" id="cd18774">
    <property type="entry name" value="PDC2_HK_sensor"/>
    <property type="match status" value="1"/>
</dbReference>
<keyword evidence="10" id="KW-0067">ATP-binding</keyword>
<organism evidence="15">
    <name type="scientific">uncultured Acetobacteraceae bacterium</name>
    <dbReference type="NCBI Taxonomy" id="169975"/>
    <lineage>
        <taxon>Bacteria</taxon>
        <taxon>Pseudomonadati</taxon>
        <taxon>Pseudomonadota</taxon>
        <taxon>Alphaproteobacteria</taxon>
        <taxon>Acetobacterales</taxon>
        <taxon>Acetobacteraceae</taxon>
        <taxon>environmental samples</taxon>
    </lineage>
</organism>
<dbReference type="SUPFAM" id="SSF55785">
    <property type="entry name" value="PYP-like sensor domain (PAS domain)"/>
    <property type="match status" value="1"/>
</dbReference>
<dbReference type="Pfam" id="PF00989">
    <property type="entry name" value="PAS"/>
    <property type="match status" value="1"/>
</dbReference>
<dbReference type="Gene3D" id="3.30.450.20">
    <property type="entry name" value="PAS domain"/>
    <property type="match status" value="2"/>
</dbReference>
<dbReference type="PANTHER" id="PTHR41523:SF8">
    <property type="entry name" value="ETHYLENE RESPONSE SENSOR PROTEIN"/>
    <property type="match status" value="1"/>
</dbReference>
<evidence type="ECO:0000256" key="7">
    <source>
        <dbReference type="ARBA" id="ARBA00022737"/>
    </source>
</evidence>
<evidence type="ECO:0000256" key="11">
    <source>
        <dbReference type="ARBA" id="ARBA00023026"/>
    </source>
</evidence>
<dbReference type="SMART" id="SM00091">
    <property type="entry name" value="PAS"/>
    <property type="match status" value="1"/>
</dbReference>
<reference evidence="15" key="1">
    <citation type="submission" date="2020-02" db="EMBL/GenBank/DDBJ databases">
        <authorList>
            <person name="Meier V. D."/>
        </authorList>
    </citation>
    <scope>NUCLEOTIDE SEQUENCE</scope>
    <source>
        <strain evidence="15">AVDCRST_MAG08</strain>
    </source>
</reference>
<evidence type="ECO:0000259" key="14">
    <source>
        <dbReference type="PROSITE" id="PS50113"/>
    </source>
</evidence>
<dbReference type="EC" id="2.7.13.3" evidence="2"/>
<sequence length="610" mass="63614">MPTPIGDGAARRRGLRTHIVALVAAALIPAFAVGAIAVAAAVDSYGRAFEDRLEDTAAALASAMGSEIETHLAALGALATARELDGGASVGAAADLAGFHGRARPVADGLGTRMFLIGRDGRQALHTDFPPGEAPPIRASPIVDRVFETGRYGVTDLMVGRVTGRTLALVYVPVVRGGQAVSALGSVLESERLSDLLARQGFRDGVYATLIDGQGRIVARSADRDRYVGQRVRDWMAEGVAAAPSGALRGDNLMGERITTAFRRVPQTPGWAVAVAAPDRAYRAGLWRPLAALAFGGVAALAVALAVAVPIGRRVLRPVDWLTRKAEGVAASGGAVEIVPEGPPVRVREFERLRAAVVQAHLTLRERAAAVAAGEARLRAVVDTAADAIVVVDGGGTIRSFNRGAEAVFGYGADEAVGRDVSLFVGGEHAGRHGGYVAAYRRTGVRKAVGHLRDMEGRRKDGSSVPLDISLAEWRDAEGKQFFTAIMRDVSERKAAEARRALLAREVDHRAKNALAVVQSVLRLTPRDEPGAAAFAAAVEARVAALARVHSLLAEGGWAGADLRAVAERELAPYTAAPRRRGAPAPGPLVSLDGPPVPLAPAAAQPIAVV</sequence>
<evidence type="ECO:0000256" key="5">
    <source>
        <dbReference type="ARBA" id="ARBA00022643"/>
    </source>
</evidence>
<keyword evidence="12" id="KW-0812">Transmembrane</keyword>
<name>A0A6J4JQM4_9PROT</name>
<dbReference type="SMART" id="SM00911">
    <property type="entry name" value="HWE_HK"/>
    <property type="match status" value="1"/>
</dbReference>
<feature type="non-terminal residue" evidence="15">
    <location>
        <position position="610"/>
    </location>
</feature>
<feature type="transmembrane region" description="Helical" evidence="12">
    <location>
        <begin position="20"/>
        <end position="42"/>
    </location>
</feature>
<evidence type="ECO:0000256" key="3">
    <source>
        <dbReference type="ARBA" id="ARBA00022553"/>
    </source>
</evidence>
<evidence type="ECO:0000256" key="10">
    <source>
        <dbReference type="ARBA" id="ARBA00022840"/>
    </source>
</evidence>
<dbReference type="InterPro" id="IPR000014">
    <property type="entry name" value="PAS"/>
</dbReference>
<feature type="domain" description="PAC" evidence="14">
    <location>
        <begin position="451"/>
        <end position="502"/>
    </location>
</feature>
<keyword evidence="5" id="KW-0288">FMN</keyword>
<evidence type="ECO:0000313" key="15">
    <source>
        <dbReference type="EMBL" id="CAA9284910.1"/>
    </source>
</evidence>
<dbReference type="PANTHER" id="PTHR41523">
    <property type="entry name" value="TWO-COMPONENT SYSTEM SENSOR PROTEIN"/>
    <property type="match status" value="1"/>
</dbReference>
<evidence type="ECO:0000256" key="4">
    <source>
        <dbReference type="ARBA" id="ARBA00022630"/>
    </source>
</evidence>
<evidence type="ECO:0000256" key="8">
    <source>
        <dbReference type="ARBA" id="ARBA00022741"/>
    </source>
</evidence>
<dbReference type="GO" id="GO:0005524">
    <property type="term" value="F:ATP binding"/>
    <property type="evidence" value="ECO:0007669"/>
    <property type="project" value="UniProtKB-KW"/>
</dbReference>
<dbReference type="AlphaFoldDB" id="A0A6J4JQM4"/>
<dbReference type="CDD" id="cd00130">
    <property type="entry name" value="PAS"/>
    <property type="match status" value="1"/>
</dbReference>
<dbReference type="Pfam" id="PF07536">
    <property type="entry name" value="HWE_HK"/>
    <property type="match status" value="1"/>
</dbReference>
<evidence type="ECO:0000256" key="9">
    <source>
        <dbReference type="ARBA" id="ARBA00022777"/>
    </source>
</evidence>
<comment type="catalytic activity">
    <reaction evidence="1">
        <text>ATP + protein L-histidine = ADP + protein N-phospho-L-histidine.</text>
        <dbReference type="EC" id="2.7.13.3"/>
    </reaction>
</comment>
<feature type="domain" description="PAS" evidence="13">
    <location>
        <begin position="374"/>
        <end position="419"/>
    </location>
</feature>
<dbReference type="GO" id="GO:0004673">
    <property type="term" value="F:protein histidine kinase activity"/>
    <property type="evidence" value="ECO:0007669"/>
    <property type="project" value="UniProtKB-EC"/>
</dbReference>
<keyword evidence="7" id="KW-0677">Repeat</keyword>
<keyword evidence="11" id="KW-0843">Virulence</keyword>
<dbReference type="PROSITE" id="PS50112">
    <property type="entry name" value="PAS"/>
    <property type="match status" value="1"/>
</dbReference>
<keyword evidence="12" id="KW-0472">Membrane</keyword>
<evidence type="ECO:0000259" key="13">
    <source>
        <dbReference type="PROSITE" id="PS50112"/>
    </source>
</evidence>
<evidence type="ECO:0000256" key="2">
    <source>
        <dbReference type="ARBA" id="ARBA00012438"/>
    </source>
</evidence>
<keyword evidence="4" id="KW-0285">Flavoprotein</keyword>
<accession>A0A6J4JQM4</accession>
<dbReference type="InterPro" id="IPR011102">
    <property type="entry name" value="Sig_transdc_His_kinase_HWE"/>
</dbReference>
<dbReference type="GO" id="GO:0006355">
    <property type="term" value="P:regulation of DNA-templated transcription"/>
    <property type="evidence" value="ECO:0007669"/>
    <property type="project" value="InterPro"/>
</dbReference>
<keyword evidence="9" id="KW-0418">Kinase</keyword>
<dbReference type="NCBIfam" id="TIGR00229">
    <property type="entry name" value="sensory_box"/>
    <property type="match status" value="1"/>
</dbReference>
<keyword evidence="12" id="KW-1133">Transmembrane helix</keyword>
<proteinExistence type="predicted"/>
<keyword evidence="6" id="KW-0808">Transferase</keyword>
<dbReference type="PROSITE" id="PS50113">
    <property type="entry name" value="PAC"/>
    <property type="match status" value="1"/>
</dbReference>
<evidence type="ECO:0000256" key="1">
    <source>
        <dbReference type="ARBA" id="ARBA00000085"/>
    </source>
</evidence>
<dbReference type="InterPro" id="IPR035965">
    <property type="entry name" value="PAS-like_dom_sf"/>
</dbReference>
<evidence type="ECO:0000256" key="6">
    <source>
        <dbReference type="ARBA" id="ARBA00022679"/>
    </source>
</evidence>
<dbReference type="InterPro" id="IPR013767">
    <property type="entry name" value="PAS_fold"/>
</dbReference>